<gene>
    <name evidence="1" type="ORF">ACZ87_03525</name>
</gene>
<dbReference type="EMBL" id="LJAM02000636">
    <property type="protein sequence ID" value="RAP69684.1"/>
    <property type="molecule type" value="Genomic_DNA"/>
</dbReference>
<keyword evidence="2" id="KW-1185">Reference proteome</keyword>
<dbReference type="Proteomes" id="UP000244334">
    <property type="component" value="Unassembled WGS sequence"/>
</dbReference>
<accession>A0A328TPC9</accession>
<evidence type="ECO:0000313" key="2">
    <source>
        <dbReference type="Proteomes" id="UP000244334"/>
    </source>
</evidence>
<name>A0A328TPC9_9GAMM</name>
<evidence type="ECO:0000313" key="1">
    <source>
        <dbReference type="EMBL" id="RAP69684.1"/>
    </source>
</evidence>
<dbReference type="AlphaFoldDB" id="A0A328TPC9"/>
<proteinExistence type="predicted"/>
<organism evidence="1 2">
    <name type="scientific">Candidatus Erwinia dacicola</name>
    <dbReference type="NCBI Taxonomy" id="252393"/>
    <lineage>
        <taxon>Bacteria</taxon>
        <taxon>Pseudomonadati</taxon>
        <taxon>Pseudomonadota</taxon>
        <taxon>Gammaproteobacteria</taxon>
        <taxon>Enterobacterales</taxon>
        <taxon>Erwiniaceae</taxon>
        <taxon>Erwinia</taxon>
    </lineage>
</organism>
<sequence>MAVHLRNTRLVFLNQLRFIGIFTITRRVQRNLAVMAKQGF</sequence>
<protein>
    <submittedName>
        <fullName evidence="1">Uncharacterized protein</fullName>
    </submittedName>
</protein>
<comment type="caution">
    <text evidence="1">The sequence shown here is derived from an EMBL/GenBank/DDBJ whole genome shotgun (WGS) entry which is preliminary data.</text>
</comment>
<reference evidence="1" key="1">
    <citation type="submission" date="2018-04" db="EMBL/GenBank/DDBJ databases">
        <title>Genomes of the Obligate Erwinia dacicola and Facultative Enterobacter sp. OLF Endosymbionts of the Olive Fruit fly, Bactrocera oleae.</title>
        <authorList>
            <person name="Estes A.M."/>
            <person name="Hearn D.J."/>
            <person name="Agarwal S."/>
            <person name="Pierson E.A."/>
            <person name="Dunning-Hotopp J.C."/>
        </authorList>
    </citation>
    <scope>NUCLEOTIDE SEQUENCE [LARGE SCALE GENOMIC DNA]</scope>
    <source>
        <strain evidence="1">Oroville</strain>
    </source>
</reference>